<keyword evidence="3" id="KW-1185">Reference proteome</keyword>
<evidence type="ECO:0000313" key="3">
    <source>
        <dbReference type="Proteomes" id="UP000323439"/>
    </source>
</evidence>
<accession>A0A1G5VIR0</accession>
<evidence type="ECO:0000259" key="1">
    <source>
        <dbReference type="Pfam" id="PF07929"/>
    </source>
</evidence>
<dbReference type="EMBL" id="FMXB01000004">
    <property type="protein sequence ID" value="SDA45296.1"/>
    <property type="molecule type" value="Genomic_DNA"/>
</dbReference>
<evidence type="ECO:0000313" key="2">
    <source>
        <dbReference type="EMBL" id="SDA45296.1"/>
    </source>
</evidence>
<dbReference type="Proteomes" id="UP000323439">
    <property type="component" value="Unassembled WGS sequence"/>
</dbReference>
<dbReference type="Gene3D" id="3.10.290.30">
    <property type="entry name" value="MM3350-like"/>
    <property type="match status" value="1"/>
</dbReference>
<protein>
    <submittedName>
        <fullName evidence="2">PRiA4b ORF-3-like protein</fullName>
    </submittedName>
</protein>
<name>A0A1G5VIR0_9EURY</name>
<feature type="domain" description="Plasmid pRiA4b Orf3-like" evidence="1">
    <location>
        <begin position="2"/>
        <end position="74"/>
    </location>
</feature>
<proteinExistence type="predicted"/>
<dbReference type="InterPro" id="IPR024047">
    <property type="entry name" value="MM3350-like_sf"/>
</dbReference>
<dbReference type="InterPro" id="IPR012912">
    <property type="entry name" value="Plasmid_pRiA4b_Orf3-like"/>
</dbReference>
<dbReference type="SUPFAM" id="SSF159941">
    <property type="entry name" value="MM3350-like"/>
    <property type="match status" value="1"/>
</dbReference>
<sequence length="101" mass="12302">MKRRFFYEYDFGDGWAFTIEIKKIVDYDRDYPTIKRFKGDYNPIEDCGGVYGLELILYYKDHPDEAPDIYLEQINLLEKFNQEDIQDRLEDFKSDNDFFLL</sequence>
<organism evidence="2 3">
    <name type="scientific">Methanobrevibacter millerae</name>
    <dbReference type="NCBI Taxonomy" id="230361"/>
    <lineage>
        <taxon>Archaea</taxon>
        <taxon>Methanobacteriati</taxon>
        <taxon>Methanobacteriota</taxon>
        <taxon>Methanomada group</taxon>
        <taxon>Methanobacteria</taxon>
        <taxon>Methanobacteriales</taxon>
        <taxon>Methanobacteriaceae</taxon>
        <taxon>Methanobrevibacter</taxon>
    </lineage>
</organism>
<reference evidence="2 3" key="1">
    <citation type="submission" date="2016-10" db="EMBL/GenBank/DDBJ databases">
        <authorList>
            <person name="Varghese N."/>
            <person name="Submissions S."/>
        </authorList>
    </citation>
    <scope>NUCLEOTIDE SEQUENCE [LARGE SCALE GENOMIC DNA]</scope>
    <source>
        <strain evidence="2 3">DSM 16643</strain>
    </source>
</reference>
<dbReference type="AlphaFoldDB" id="A0A1G5VIR0"/>
<dbReference type="OrthoDB" id="129432at2157"/>
<dbReference type="Pfam" id="PF07929">
    <property type="entry name" value="PRiA4_ORF3"/>
    <property type="match status" value="1"/>
</dbReference>
<gene>
    <name evidence="2" type="ORF">SAMN02910315_00613</name>
</gene>